<dbReference type="SUPFAM" id="SSF48264">
    <property type="entry name" value="Cytochrome P450"/>
    <property type="match status" value="1"/>
</dbReference>
<evidence type="ECO:0000256" key="2">
    <source>
        <dbReference type="ARBA" id="ARBA00022723"/>
    </source>
</evidence>
<dbReference type="PANTHER" id="PTHR24296">
    <property type="entry name" value="CYTOCHROME P450"/>
    <property type="match status" value="1"/>
</dbReference>
<keyword evidence="9" id="KW-1185">Reference proteome</keyword>
<dbReference type="InterPro" id="IPR036396">
    <property type="entry name" value="Cyt_P450_sf"/>
</dbReference>
<comment type="cofactor">
    <cofactor evidence="5">
        <name>heme</name>
        <dbReference type="ChEBI" id="CHEBI:30413"/>
    </cofactor>
</comment>
<reference evidence="8" key="1">
    <citation type="submission" date="2018-03" db="EMBL/GenBank/DDBJ databases">
        <authorList>
            <person name="Guldener U."/>
        </authorList>
    </citation>
    <scope>NUCLEOTIDE SEQUENCE</scope>
</reference>
<dbReference type="InterPro" id="IPR001128">
    <property type="entry name" value="Cyt_P450"/>
</dbReference>
<evidence type="ECO:0000256" key="5">
    <source>
        <dbReference type="PIRSR" id="PIRSR602401-1"/>
    </source>
</evidence>
<evidence type="ECO:0000313" key="9">
    <source>
        <dbReference type="Proteomes" id="UP001187682"/>
    </source>
</evidence>
<dbReference type="Gene3D" id="1.10.630.10">
    <property type="entry name" value="Cytochrome P450"/>
    <property type="match status" value="1"/>
</dbReference>
<dbReference type="Pfam" id="PF00067">
    <property type="entry name" value="p450"/>
    <property type="match status" value="1"/>
</dbReference>
<dbReference type="PRINTS" id="PR00385">
    <property type="entry name" value="P450"/>
</dbReference>
<dbReference type="InterPro" id="IPR017972">
    <property type="entry name" value="Cyt_P450_CS"/>
</dbReference>
<dbReference type="GO" id="GO:0005506">
    <property type="term" value="F:iron ion binding"/>
    <property type="evidence" value="ECO:0007669"/>
    <property type="project" value="InterPro"/>
</dbReference>
<feature type="signal peptide" evidence="7">
    <location>
        <begin position="1"/>
        <end position="21"/>
    </location>
</feature>
<evidence type="ECO:0000256" key="1">
    <source>
        <dbReference type="ARBA" id="ARBA00010617"/>
    </source>
</evidence>
<evidence type="ECO:0000256" key="7">
    <source>
        <dbReference type="SAM" id="SignalP"/>
    </source>
</evidence>
<keyword evidence="6" id="KW-0503">Monooxygenase</keyword>
<keyword evidence="2 5" id="KW-0479">Metal-binding</keyword>
<dbReference type="GO" id="GO:0016705">
    <property type="term" value="F:oxidoreductase activity, acting on paired donors, with incorporation or reduction of molecular oxygen"/>
    <property type="evidence" value="ECO:0007669"/>
    <property type="project" value="InterPro"/>
</dbReference>
<gene>
    <name evidence="8" type="ORF">DNG_02075</name>
</gene>
<sequence length="530" mass="58656">MALLALPQTLILPTLLLPILALVYSHFQPPIRRNGVPIPKAPDTLPLLGNALHFLRPRQDLLAWFTACERRFPHQTLQISVPTVGTGVIVSSPANVDFVLRNEGVFSKGEFVKSRSLDLFGHGIINVDGEPWRRQRKAGLAFLSAANLRVLTEVALPKYLGESVDALRRKVDAGEVDGGGRGAEVDMQSVFHEITTRLMGRTAYGMDMHADDEFTLAFEYASGVTAERFQNPLWRVTELLFGARFRRALAVVRNHGHVIVRSAIESRASESREGNKERVEKEEAGDIPGVISGSLVRSLLDSIGDERLVADAALNYLSAGRDTTAQALTWTLHLLTRHSDEVSLVRREVESILRSSATNTYSPSSPDPSLFTPTSAPYTLAVLYEGLRLYPPVPIEIKQTTRSTTLPDGTHLPTGSVVLWSTWSMNRSLETWGPSADSFLPSRWLSRDEPPRFFNRSAGEFPVFNGGPRVCLGKKMAEAVGVQVLAVMLWLFEFESEDVERRSPSSLTLPMEGGLPCFVRRRSFDGWGDV</sequence>
<evidence type="ECO:0000256" key="4">
    <source>
        <dbReference type="ARBA" id="ARBA00023004"/>
    </source>
</evidence>
<proteinExistence type="inferred from homology"/>
<protein>
    <submittedName>
        <fullName evidence="8">Related to cytochrome P450 94A1</fullName>
    </submittedName>
</protein>
<keyword evidence="3 6" id="KW-0560">Oxidoreductase</keyword>
<organism evidence="8 9">
    <name type="scientific">Cephalotrichum gorgonifer</name>
    <dbReference type="NCBI Taxonomy" id="2041049"/>
    <lineage>
        <taxon>Eukaryota</taxon>
        <taxon>Fungi</taxon>
        <taxon>Dikarya</taxon>
        <taxon>Ascomycota</taxon>
        <taxon>Pezizomycotina</taxon>
        <taxon>Sordariomycetes</taxon>
        <taxon>Hypocreomycetidae</taxon>
        <taxon>Microascales</taxon>
        <taxon>Microascaceae</taxon>
        <taxon>Cephalotrichum</taxon>
    </lineage>
</organism>
<dbReference type="EMBL" id="ONZQ02000002">
    <property type="protein sequence ID" value="SPN99036.1"/>
    <property type="molecule type" value="Genomic_DNA"/>
</dbReference>
<evidence type="ECO:0000256" key="6">
    <source>
        <dbReference type="RuleBase" id="RU000461"/>
    </source>
</evidence>
<keyword evidence="5 6" id="KW-0349">Heme</keyword>
<dbReference type="PROSITE" id="PS00086">
    <property type="entry name" value="CYTOCHROME_P450"/>
    <property type="match status" value="1"/>
</dbReference>
<dbReference type="PRINTS" id="PR00463">
    <property type="entry name" value="EP450I"/>
</dbReference>
<dbReference type="GO" id="GO:0004497">
    <property type="term" value="F:monooxygenase activity"/>
    <property type="evidence" value="ECO:0007669"/>
    <property type="project" value="UniProtKB-KW"/>
</dbReference>
<evidence type="ECO:0000313" key="8">
    <source>
        <dbReference type="EMBL" id="SPN99036.1"/>
    </source>
</evidence>
<name>A0AAE8MSQ4_9PEZI</name>
<feature type="binding site" description="axial binding residue" evidence="5">
    <location>
        <position position="471"/>
    </location>
    <ligand>
        <name>heme</name>
        <dbReference type="ChEBI" id="CHEBI:30413"/>
    </ligand>
    <ligandPart>
        <name>Fe</name>
        <dbReference type="ChEBI" id="CHEBI:18248"/>
    </ligandPart>
</feature>
<keyword evidence="7" id="KW-0732">Signal</keyword>
<evidence type="ECO:0000256" key="3">
    <source>
        <dbReference type="ARBA" id="ARBA00023002"/>
    </source>
</evidence>
<keyword evidence="4 5" id="KW-0408">Iron</keyword>
<comment type="similarity">
    <text evidence="1 6">Belongs to the cytochrome P450 family.</text>
</comment>
<dbReference type="GO" id="GO:0020037">
    <property type="term" value="F:heme binding"/>
    <property type="evidence" value="ECO:0007669"/>
    <property type="project" value="InterPro"/>
</dbReference>
<dbReference type="InterPro" id="IPR002401">
    <property type="entry name" value="Cyt_P450_E_grp-I"/>
</dbReference>
<dbReference type="AlphaFoldDB" id="A0AAE8MSQ4"/>
<comment type="caution">
    <text evidence="8">The sequence shown here is derived from an EMBL/GenBank/DDBJ whole genome shotgun (WGS) entry which is preliminary data.</text>
</comment>
<dbReference type="GO" id="GO:0006629">
    <property type="term" value="P:lipid metabolic process"/>
    <property type="evidence" value="ECO:0007669"/>
    <property type="project" value="UniProtKB-ARBA"/>
</dbReference>
<dbReference type="Proteomes" id="UP001187682">
    <property type="component" value="Unassembled WGS sequence"/>
</dbReference>
<accession>A0AAE8MSQ4</accession>
<feature type="chain" id="PRO_5042166403" evidence="7">
    <location>
        <begin position="22"/>
        <end position="530"/>
    </location>
</feature>